<dbReference type="InterPro" id="IPR050481">
    <property type="entry name" value="UDP-glycosyltransf_plant"/>
</dbReference>
<dbReference type="EC" id="2.4.1.-" evidence="5"/>
<dbReference type="AlphaFoldDB" id="A0A0D5CNB7"/>
<dbReference type="SUPFAM" id="SSF53756">
    <property type="entry name" value="UDP-Glycosyltransferase/glycogen phosphorylase"/>
    <property type="match status" value="1"/>
</dbReference>
<organism evidence="6">
    <name type="scientific">Amaranthus tricolor</name>
    <name type="common">Joseph's coat</name>
    <name type="synonym">Amaranthus gangeticus</name>
    <dbReference type="NCBI Taxonomy" id="29722"/>
    <lineage>
        <taxon>Eukaryota</taxon>
        <taxon>Viridiplantae</taxon>
        <taxon>Streptophyta</taxon>
        <taxon>Embryophyta</taxon>
        <taxon>Tracheophyta</taxon>
        <taxon>Spermatophyta</taxon>
        <taxon>Magnoliopsida</taxon>
        <taxon>eudicotyledons</taxon>
        <taxon>Gunneridae</taxon>
        <taxon>Pentapetalae</taxon>
        <taxon>Caryophyllales</taxon>
        <taxon>Amaranthaceae</taxon>
        <taxon>Amaranthus</taxon>
    </lineage>
</organism>
<dbReference type="InterPro" id="IPR035595">
    <property type="entry name" value="UDP_glycos_trans_CS"/>
</dbReference>
<accession>A0A0D5CNB7</accession>
<dbReference type="Pfam" id="PF00201">
    <property type="entry name" value="UDPGT"/>
    <property type="match status" value="1"/>
</dbReference>
<evidence type="ECO:0000313" key="6">
    <source>
        <dbReference type="EMBL" id="AJW81118.1"/>
    </source>
</evidence>
<evidence type="ECO:0000256" key="5">
    <source>
        <dbReference type="RuleBase" id="RU362057"/>
    </source>
</evidence>
<evidence type="ECO:0000256" key="1">
    <source>
        <dbReference type="ARBA" id="ARBA00004721"/>
    </source>
</evidence>
<evidence type="ECO:0000256" key="2">
    <source>
        <dbReference type="ARBA" id="ARBA00009995"/>
    </source>
</evidence>
<evidence type="ECO:0000256" key="4">
    <source>
        <dbReference type="RuleBase" id="RU003718"/>
    </source>
</evidence>
<reference evidence="6" key="1">
    <citation type="submission" date="2014-11" db="EMBL/GenBank/DDBJ databases">
        <title>Cloning of genes involved in betalain pigments biosynthesis in edible amaranth.</title>
        <authorList>
            <person name="Zheng X."/>
            <person name="Lai Z."/>
            <person name="Liu S."/>
        </authorList>
    </citation>
    <scope>NUCLEOTIDE SEQUENCE</scope>
    <source>
        <tissue evidence="6">Leaves</tissue>
    </source>
</reference>
<name>A0A0D5CNB7_AMATR</name>
<keyword evidence="4" id="KW-0328">Glycosyltransferase</keyword>
<keyword evidence="3 4" id="KW-0808">Transferase</keyword>
<evidence type="ECO:0000256" key="3">
    <source>
        <dbReference type="ARBA" id="ARBA00022679"/>
    </source>
</evidence>
<comment type="similarity">
    <text evidence="2 4">Belongs to the UDP-glycosyltransferase family.</text>
</comment>
<dbReference type="InterPro" id="IPR002213">
    <property type="entry name" value="UDP_glucos_trans"/>
</dbReference>
<dbReference type="EMBL" id="KP165398">
    <property type="protein sequence ID" value="AJW81118.1"/>
    <property type="molecule type" value="mRNA"/>
</dbReference>
<dbReference type="Gene3D" id="3.40.50.2000">
    <property type="entry name" value="Glycogen Phosphorylase B"/>
    <property type="match status" value="2"/>
</dbReference>
<dbReference type="FunFam" id="3.40.50.2000:FF:000037">
    <property type="entry name" value="Glycosyltransferase"/>
    <property type="match status" value="1"/>
</dbReference>
<sequence length="471" mass="53586">MEQPKPTKKLNIVMFPWLAFGHLIPYLELANQLAKKGHHIFFVSTPRNLQRLPKIPQNTSHLITLVPISLPKTPNLPLNAEATTDVGSGHGTDLLKEAYDGLKEPMRKFLEASSSSSQPLDWIIYDFSCYWLPQIVDRFGIRKVFFSIWFARTLSILGPLSELLKGGEGSWIELCTPPRRIPFEDKSVYFLPFEARILFEGLRMATSTVSDVVRYQGSIDGCDVIAIRSCMELESQYFPFLQKYENKVVLPVGLLPPSLENYPMDDTWQPIICWLNKQRKGSVVYIALGSEFEPSQDQLNELALGLELSKLPFFWAFRRSKLSPLVLPEGFEDRTRDRGMIWTSWVPQLKILSNDSVGGFLTHCGWSSIIEALQFGKPLVMLPLAIDHGLYARFMVHKKVGVEIPRNVEDGSFTGSCVVESLRLVFQDEVGQIYRDEAQKLSAIFGDKSLHGKYIDQFNDYLCDKQPSRSQ</sequence>
<protein>
    <recommendedName>
        <fullName evidence="5">Glycosyltransferase</fullName>
        <ecNumber evidence="5">2.4.1.-</ecNumber>
    </recommendedName>
</protein>
<comment type="pathway">
    <text evidence="1">Secondary metabolite biosynthesis; terpenoid biosynthesis.</text>
</comment>
<dbReference type="PANTHER" id="PTHR48049">
    <property type="entry name" value="GLYCOSYLTRANSFERASE"/>
    <property type="match status" value="1"/>
</dbReference>
<dbReference type="PANTHER" id="PTHR48049:SF160">
    <property type="entry name" value="UDP-GLYCOSYLTRANSFERASE 91A1"/>
    <property type="match status" value="1"/>
</dbReference>
<dbReference type="CDD" id="cd03784">
    <property type="entry name" value="GT1_Gtf-like"/>
    <property type="match status" value="1"/>
</dbReference>
<dbReference type="GO" id="GO:0035251">
    <property type="term" value="F:UDP-glucosyltransferase activity"/>
    <property type="evidence" value="ECO:0007669"/>
    <property type="project" value="InterPro"/>
</dbReference>
<dbReference type="PROSITE" id="PS00375">
    <property type="entry name" value="UDPGT"/>
    <property type="match status" value="1"/>
</dbReference>
<proteinExistence type="evidence at transcript level"/>